<reference evidence="15 16" key="1">
    <citation type="submission" date="2019-01" db="EMBL/GenBank/DDBJ databases">
        <authorList>
            <person name="Alioto T."/>
            <person name="Alioto T."/>
        </authorList>
    </citation>
    <scope>NUCLEOTIDE SEQUENCE [LARGE SCALE GENOMIC DNA]</scope>
</reference>
<dbReference type="GO" id="GO:0004984">
    <property type="term" value="F:olfactory receptor activity"/>
    <property type="evidence" value="ECO:0007669"/>
    <property type="project" value="InterPro"/>
</dbReference>
<protein>
    <submittedName>
        <fullName evidence="15">Olfactory receptor 9k2-like</fullName>
    </submittedName>
</protein>
<evidence type="ECO:0000313" key="16">
    <source>
        <dbReference type="Proteomes" id="UP000386466"/>
    </source>
</evidence>
<feature type="transmembrane region" description="Helical" evidence="13">
    <location>
        <begin position="61"/>
        <end position="85"/>
    </location>
</feature>
<feature type="transmembrane region" description="Helical" evidence="13">
    <location>
        <begin position="142"/>
        <end position="165"/>
    </location>
</feature>
<keyword evidence="5 12" id="KW-0812">Transmembrane</keyword>
<evidence type="ECO:0000256" key="6">
    <source>
        <dbReference type="ARBA" id="ARBA00022725"/>
    </source>
</evidence>
<keyword evidence="9 13" id="KW-0472">Membrane</keyword>
<dbReference type="AlphaFoldDB" id="A0A485N1E9"/>
<keyword evidence="16" id="KW-1185">Reference proteome</keyword>
<feature type="transmembrane region" description="Helical" evidence="13">
    <location>
        <begin position="317"/>
        <end position="338"/>
    </location>
</feature>
<feature type="transmembrane region" description="Helical" evidence="13">
    <location>
        <begin position="215"/>
        <end position="237"/>
    </location>
</feature>
<keyword evidence="3" id="KW-1003">Cell membrane</keyword>
<evidence type="ECO:0000256" key="8">
    <source>
        <dbReference type="ARBA" id="ARBA00023040"/>
    </source>
</evidence>
<evidence type="ECO:0000256" key="12">
    <source>
        <dbReference type="RuleBase" id="RU000688"/>
    </source>
</evidence>
<evidence type="ECO:0000313" key="15">
    <source>
        <dbReference type="EMBL" id="VFV25868.1"/>
    </source>
</evidence>
<comment type="function">
    <text evidence="1">Putative odorant or sperm cell receptor.</text>
</comment>
<dbReference type="Gene3D" id="1.20.1070.10">
    <property type="entry name" value="Rhodopsin 7-helix transmembrane proteins"/>
    <property type="match status" value="1"/>
</dbReference>
<keyword evidence="7 13" id="KW-1133">Transmembrane helix</keyword>
<comment type="subcellular location">
    <subcellularLocation>
        <location evidence="2">Cell membrane</location>
        <topology evidence="2">Multi-pass membrane protein</topology>
    </subcellularLocation>
</comment>
<feature type="transmembrane region" description="Helical" evidence="13">
    <location>
        <begin position="257"/>
        <end position="275"/>
    </location>
</feature>
<evidence type="ECO:0000256" key="1">
    <source>
        <dbReference type="ARBA" id="ARBA00003929"/>
    </source>
</evidence>
<feature type="transmembrane region" description="Helical" evidence="13">
    <location>
        <begin position="390"/>
        <end position="407"/>
    </location>
</feature>
<dbReference type="GO" id="GO:0004930">
    <property type="term" value="F:G protein-coupled receptor activity"/>
    <property type="evidence" value="ECO:0007669"/>
    <property type="project" value="UniProtKB-KW"/>
</dbReference>
<dbReference type="SUPFAM" id="SSF81321">
    <property type="entry name" value="Family A G protein-coupled receptor-like"/>
    <property type="match status" value="2"/>
</dbReference>
<dbReference type="FunFam" id="1.20.1070.10:FF:000004">
    <property type="entry name" value="Olfactory receptor"/>
    <property type="match status" value="1"/>
</dbReference>
<dbReference type="PRINTS" id="PR00237">
    <property type="entry name" value="GPCRRHODOPSN"/>
</dbReference>
<sequence length="427" mass="47532">MSQKVCSVGDWILYLWRHQLDGPNRFYLQFAVLWRKQTGPFFCDVPALIKISCADTSVNEIVLFILSGLIIITTTTVIVVSYAYILSTVLKLPLTHGRGKTFSTCGSHIAVVLAMGDKGAGNHSDVTDFILVGFRVHPELHILLFLLFLLVYGMVLLGNISMMTIIVTDSQLNTPMYFFLGNLSFIDLSYSTVIAPKAMVNFLSEKKTVSFVGCAAQLFFFAFFIVTEGFVLAAMAYDRFIAICNPLLYSVHMSRRLCTQLVAGSYLCGWLSSILQVSTTFSVSFCASRVIDHFYCDSYQIERISCSNLSVNKMVSLSLAAFIILPTIVVIVVSYMYIGTTVLKIPSSEGRRKAFSTCSSHLGVVSLLYGTVSFVYLTPPSNPELRKVASVFYILVTPMLNPLIYSLRNKDVKQALGKILWKKKALY</sequence>
<dbReference type="PRINTS" id="PR00245">
    <property type="entry name" value="OLFACTORYR"/>
</dbReference>
<evidence type="ECO:0000259" key="14">
    <source>
        <dbReference type="PROSITE" id="PS50262"/>
    </source>
</evidence>
<dbReference type="PROSITE" id="PS50262">
    <property type="entry name" value="G_PROTEIN_RECEP_F1_2"/>
    <property type="match status" value="1"/>
</dbReference>
<comment type="similarity">
    <text evidence="12">Belongs to the G-protein coupled receptor 1 family.</text>
</comment>
<dbReference type="InterPro" id="IPR017452">
    <property type="entry name" value="GPCR_Rhodpsn_7TM"/>
</dbReference>
<dbReference type="Proteomes" id="UP000386466">
    <property type="component" value="Unassembled WGS sequence"/>
</dbReference>
<proteinExistence type="inferred from homology"/>
<accession>A0A485N1E9</accession>
<keyword evidence="10 12" id="KW-0675">Receptor</keyword>
<organism evidence="15 16">
    <name type="scientific">Lynx pardinus</name>
    <name type="common">Iberian lynx</name>
    <name type="synonym">Felis pardina</name>
    <dbReference type="NCBI Taxonomy" id="191816"/>
    <lineage>
        <taxon>Eukaryota</taxon>
        <taxon>Metazoa</taxon>
        <taxon>Chordata</taxon>
        <taxon>Craniata</taxon>
        <taxon>Vertebrata</taxon>
        <taxon>Euteleostomi</taxon>
        <taxon>Mammalia</taxon>
        <taxon>Eutheria</taxon>
        <taxon>Laurasiatheria</taxon>
        <taxon>Carnivora</taxon>
        <taxon>Feliformia</taxon>
        <taxon>Felidae</taxon>
        <taxon>Felinae</taxon>
        <taxon>Lynx</taxon>
    </lineage>
</organism>
<feature type="domain" description="G-protein coupled receptors family 1 profile" evidence="14">
    <location>
        <begin position="158"/>
        <end position="405"/>
    </location>
</feature>
<dbReference type="InterPro" id="IPR000725">
    <property type="entry name" value="Olfact_rcpt"/>
</dbReference>
<dbReference type="GO" id="GO:0005886">
    <property type="term" value="C:plasma membrane"/>
    <property type="evidence" value="ECO:0007669"/>
    <property type="project" value="UniProtKB-SubCell"/>
</dbReference>
<evidence type="ECO:0000256" key="3">
    <source>
        <dbReference type="ARBA" id="ARBA00022475"/>
    </source>
</evidence>
<gene>
    <name evidence="15" type="ORF">LYPA_23C019661</name>
</gene>
<dbReference type="PROSITE" id="PS00237">
    <property type="entry name" value="G_PROTEIN_RECEP_F1_1"/>
    <property type="match status" value="1"/>
</dbReference>
<keyword evidence="8 12" id="KW-0297">G-protein coupled receptor</keyword>
<feature type="transmembrane region" description="Helical" evidence="13">
    <location>
        <begin position="359"/>
        <end position="378"/>
    </location>
</feature>
<evidence type="ECO:0000256" key="9">
    <source>
        <dbReference type="ARBA" id="ARBA00023136"/>
    </source>
</evidence>
<dbReference type="EMBL" id="CAAGRJ010008027">
    <property type="protein sequence ID" value="VFV25868.1"/>
    <property type="molecule type" value="Genomic_DNA"/>
</dbReference>
<evidence type="ECO:0000256" key="10">
    <source>
        <dbReference type="ARBA" id="ARBA00023170"/>
    </source>
</evidence>
<keyword evidence="4" id="KW-0716">Sensory transduction</keyword>
<keyword evidence="11 12" id="KW-0807">Transducer</keyword>
<evidence type="ECO:0000256" key="4">
    <source>
        <dbReference type="ARBA" id="ARBA00022606"/>
    </source>
</evidence>
<feature type="transmembrane region" description="Helical" evidence="13">
    <location>
        <begin position="177"/>
        <end position="195"/>
    </location>
</feature>
<dbReference type="Pfam" id="PF13853">
    <property type="entry name" value="7tm_4"/>
    <property type="match status" value="2"/>
</dbReference>
<evidence type="ECO:0000256" key="7">
    <source>
        <dbReference type="ARBA" id="ARBA00022989"/>
    </source>
</evidence>
<evidence type="ECO:0000256" key="13">
    <source>
        <dbReference type="SAM" id="Phobius"/>
    </source>
</evidence>
<keyword evidence="6" id="KW-0552">Olfaction</keyword>
<evidence type="ECO:0000256" key="5">
    <source>
        <dbReference type="ARBA" id="ARBA00022692"/>
    </source>
</evidence>
<name>A0A485N1E9_LYNPA</name>
<evidence type="ECO:0000256" key="11">
    <source>
        <dbReference type="ARBA" id="ARBA00023224"/>
    </source>
</evidence>
<evidence type="ECO:0000256" key="2">
    <source>
        <dbReference type="ARBA" id="ARBA00004651"/>
    </source>
</evidence>
<dbReference type="InterPro" id="IPR000276">
    <property type="entry name" value="GPCR_Rhodpsn"/>
</dbReference>
<dbReference type="PANTHER" id="PTHR48018">
    <property type="entry name" value="OLFACTORY RECEPTOR"/>
    <property type="match status" value="1"/>
</dbReference>